<organism evidence="2">
    <name type="scientific">Phascolarctobacterium faecium</name>
    <dbReference type="NCBI Taxonomy" id="33025"/>
    <lineage>
        <taxon>Bacteria</taxon>
        <taxon>Bacillati</taxon>
        <taxon>Bacillota</taxon>
        <taxon>Negativicutes</taxon>
        <taxon>Acidaminococcales</taxon>
        <taxon>Acidaminococcaceae</taxon>
        <taxon>Phascolarctobacterium</taxon>
    </lineage>
</organism>
<dbReference type="Pfam" id="PF01966">
    <property type="entry name" value="HD"/>
    <property type="match status" value="1"/>
</dbReference>
<dbReference type="NCBIfam" id="TIGR00277">
    <property type="entry name" value="HDIG"/>
    <property type="match status" value="1"/>
</dbReference>
<dbReference type="EMBL" id="CBDS010000071">
    <property type="protein sequence ID" value="CDB46052.1"/>
    <property type="molecule type" value="Genomic_DNA"/>
</dbReference>
<dbReference type="InterPro" id="IPR006675">
    <property type="entry name" value="HDIG_dom"/>
</dbReference>
<comment type="caution">
    <text evidence="2">The sequence shown here is derived from an EMBL/GenBank/DDBJ whole genome shotgun (WGS) entry which is preliminary data.</text>
</comment>
<dbReference type="GO" id="GO:0016787">
    <property type="term" value="F:hydrolase activity"/>
    <property type="evidence" value="ECO:0007669"/>
    <property type="project" value="UniProtKB-KW"/>
</dbReference>
<dbReference type="InterPro" id="IPR003607">
    <property type="entry name" value="HD/PDEase_dom"/>
</dbReference>
<protein>
    <submittedName>
        <fullName evidence="2">Metal dependent phosphohydrolase</fullName>
    </submittedName>
</protein>
<gene>
    <name evidence="2" type="ORF">BN533_00081</name>
</gene>
<dbReference type="eggNOG" id="COG1418">
    <property type="taxonomic scope" value="Bacteria"/>
</dbReference>
<dbReference type="HOGENOM" id="CLU_123313_0_0_9"/>
<dbReference type="AlphaFoldDB" id="R6J6X3"/>
<evidence type="ECO:0000313" key="2">
    <source>
        <dbReference type="EMBL" id="CDB46052.1"/>
    </source>
</evidence>
<accession>R6J6X3</accession>
<accession>A0A3G9GTE6</accession>
<dbReference type="CDD" id="cd00077">
    <property type="entry name" value="HDc"/>
    <property type="match status" value="1"/>
</dbReference>
<dbReference type="RefSeq" id="WP_021716985.1">
    <property type="nucleotide sequence ID" value="NZ_AP019004.1"/>
</dbReference>
<feature type="domain" description="HD" evidence="1">
    <location>
        <begin position="60"/>
        <end position="169"/>
    </location>
</feature>
<proteinExistence type="predicted"/>
<name>R6J6X3_9FIRM</name>
<dbReference type="STRING" id="1262914.BN533_00081"/>
<evidence type="ECO:0000259" key="1">
    <source>
        <dbReference type="Pfam" id="PF01966"/>
    </source>
</evidence>
<dbReference type="Gene3D" id="1.10.3210.10">
    <property type="entry name" value="Hypothetical protein af1432"/>
    <property type="match status" value="1"/>
</dbReference>
<keyword evidence="2" id="KW-0378">Hydrolase</keyword>
<sequence length="182" mass="20693">MYNSWYDVFPEIVMISDKELQKKVVETYEEALKTGGWQLNDIDTIPFTLLIPDTVISYRTHVRTVTRMSMKAYEEWEVYGEKFKLNKDYLLAGALLHDVGKLIEYEKTADGKTQKSQLGKNLRHPFSGCALAVKHRLPVEVAHIIANHAKEGDGTLRSPEGVIVNKCDMLNFEGLKAFVGMI</sequence>
<dbReference type="GeneID" id="49407960"/>
<reference evidence="2" key="1">
    <citation type="submission" date="2012-11" db="EMBL/GenBank/DDBJ databases">
        <title>Dependencies among metagenomic species, viruses, plasmids and units of genetic variation.</title>
        <authorList>
            <person name="Nielsen H.B."/>
            <person name="Almeida M."/>
            <person name="Juncker A.S."/>
            <person name="Rasmussen S."/>
            <person name="Li J."/>
            <person name="Sunagawa S."/>
            <person name="Plichta D."/>
            <person name="Gautier L."/>
            <person name="Le Chatelier E."/>
            <person name="Peletier E."/>
            <person name="Bonde I."/>
            <person name="Nielsen T."/>
            <person name="Manichanh C."/>
            <person name="Arumugam M."/>
            <person name="Batto J."/>
            <person name="Santos M.B.Q.D."/>
            <person name="Blom N."/>
            <person name="Borruel N."/>
            <person name="Burgdorf K.S."/>
            <person name="Boumezbeur F."/>
            <person name="Casellas F."/>
            <person name="Dore J."/>
            <person name="Guarner F."/>
            <person name="Hansen T."/>
            <person name="Hildebrand F."/>
            <person name="Kaas R.S."/>
            <person name="Kennedy S."/>
            <person name="Kristiansen K."/>
            <person name="Kultima J.R."/>
            <person name="Leonard P."/>
            <person name="Levenez F."/>
            <person name="Lund O."/>
            <person name="Moumen B."/>
            <person name="Le Paslier D."/>
            <person name="Pons N."/>
            <person name="Pedersen O."/>
            <person name="Prifti E."/>
            <person name="Qin J."/>
            <person name="Raes J."/>
            <person name="Tap J."/>
            <person name="Tims S."/>
            <person name="Ussery D.W."/>
            <person name="Yamada T."/>
            <person name="MetaHit consortium"/>
            <person name="Renault P."/>
            <person name="Sicheritz-Ponten T."/>
            <person name="Bork P."/>
            <person name="Wang J."/>
            <person name="Brunak S."/>
            <person name="Ehrlich S.D."/>
        </authorList>
    </citation>
    <scope>NUCLEOTIDE SEQUENCE [LARGE SCALE GENOMIC DNA]</scope>
</reference>
<dbReference type="InterPro" id="IPR006674">
    <property type="entry name" value="HD_domain"/>
</dbReference>
<dbReference type="SUPFAM" id="SSF109604">
    <property type="entry name" value="HD-domain/PDEase-like"/>
    <property type="match status" value="1"/>
</dbReference>